<dbReference type="Pfam" id="PF24770">
    <property type="entry name" value="Ig-CFAP74_2"/>
    <property type="match status" value="1"/>
</dbReference>
<dbReference type="Pfam" id="PF24778">
    <property type="entry name" value="Ig-CFAP74_3rd"/>
    <property type="match status" value="1"/>
</dbReference>
<comment type="caution">
    <text evidence="6">The sequence shown here is derived from an EMBL/GenBank/DDBJ whole genome shotgun (WGS) entry which is preliminary data.</text>
</comment>
<feature type="compositionally biased region" description="Polar residues" evidence="2">
    <location>
        <begin position="750"/>
        <end position="766"/>
    </location>
</feature>
<evidence type="ECO:0000259" key="5">
    <source>
        <dbReference type="Pfam" id="PF24798"/>
    </source>
</evidence>
<gene>
    <name evidence="6" type="primary">CFAP74</name>
    <name evidence="6" type="ORF">G0U57_012529</name>
</gene>
<evidence type="ECO:0000313" key="6">
    <source>
        <dbReference type="EMBL" id="KAG6936331.1"/>
    </source>
</evidence>
<keyword evidence="1" id="KW-0175">Coiled coil</keyword>
<dbReference type="PANTHER" id="PTHR22538">
    <property type="entry name" value="CILIA- AND FLAGELLA-ASSOCIATED PROTEIN 74"/>
    <property type="match status" value="1"/>
</dbReference>
<evidence type="ECO:0000313" key="7">
    <source>
        <dbReference type="Proteomes" id="UP000765507"/>
    </source>
</evidence>
<feature type="domain" description="CFAP74 fourth Ig-like" evidence="5">
    <location>
        <begin position="979"/>
        <end position="1073"/>
    </location>
</feature>
<dbReference type="Gene3D" id="2.60.40.10">
    <property type="entry name" value="Immunoglobulins"/>
    <property type="match status" value="4"/>
</dbReference>
<dbReference type="Pfam" id="PF24771">
    <property type="entry name" value="Ig_CFAP74_1st"/>
    <property type="match status" value="1"/>
</dbReference>
<evidence type="ECO:0000256" key="2">
    <source>
        <dbReference type="SAM" id="MobiDB-lite"/>
    </source>
</evidence>
<protein>
    <submittedName>
        <fullName evidence="6">Cilia and flagella associated protein 74</fullName>
    </submittedName>
</protein>
<name>A0A8T1T4Z7_CHESE</name>
<feature type="coiled-coil region" evidence="1">
    <location>
        <begin position="204"/>
        <end position="243"/>
    </location>
</feature>
<reference evidence="6 7" key="1">
    <citation type="journal article" date="2020" name="G3 (Bethesda)">
        <title>Draft Genome of the Common Snapping Turtle, Chelydra serpentina, a Model for Phenotypic Plasticity in Reptiles.</title>
        <authorList>
            <person name="Das D."/>
            <person name="Singh S.K."/>
            <person name="Bierstedt J."/>
            <person name="Erickson A."/>
            <person name="Galli G.L.J."/>
            <person name="Crossley D.A. 2nd"/>
            <person name="Rhen T."/>
        </authorList>
    </citation>
    <scope>NUCLEOTIDE SEQUENCE [LARGE SCALE GENOMIC DNA]</scope>
    <source>
        <strain evidence="6">KW</strain>
    </source>
</reference>
<keyword evidence="6" id="KW-0969">Cilium</keyword>
<feature type="domain" description="CFAP74 second Ig-like" evidence="3">
    <location>
        <begin position="654"/>
        <end position="859"/>
    </location>
</feature>
<dbReference type="OrthoDB" id="545169at2759"/>
<dbReference type="EMBL" id="JAHGAV010000033">
    <property type="protein sequence ID" value="KAG6936331.1"/>
    <property type="molecule type" value="Genomic_DNA"/>
</dbReference>
<evidence type="ECO:0000259" key="3">
    <source>
        <dbReference type="Pfam" id="PF24770"/>
    </source>
</evidence>
<dbReference type="InterPro" id="IPR056310">
    <property type="entry name" value="Ig-CFAP74_4th"/>
</dbReference>
<feature type="coiled-coil region" evidence="1">
    <location>
        <begin position="105"/>
        <end position="153"/>
    </location>
</feature>
<keyword evidence="6" id="KW-0966">Cell projection</keyword>
<keyword evidence="6" id="KW-0282">Flagellum</keyword>
<evidence type="ECO:0000256" key="1">
    <source>
        <dbReference type="SAM" id="Coils"/>
    </source>
</evidence>
<proteinExistence type="predicted"/>
<feature type="domain" description="CFAP74 third Ig-like" evidence="4">
    <location>
        <begin position="861"/>
        <end position="973"/>
    </location>
</feature>
<feature type="region of interest" description="Disordered" evidence="2">
    <location>
        <begin position="735"/>
        <end position="766"/>
    </location>
</feature>
<dbReference type="PANTHER" id="PTHR22538:SF0">
    <property type="entry name" value="CILIA- AND FLAGELLA-ASSOCIATED PROTEIN 74"/>
    <property type="match status" value="1"/>
</dbReference>
<dbReference type="InterPro" id="IPR056307">
    <property type="entry name" value="Ig-CFAP74_3rd"/>
</dbReference>
<dbReference type="InterPro" id="IPR056306">
    <property type="entry name" value="Ig-CFAP74_2nd"/>
</dbReference>
<sequence>MEDTEFFDICEKEQTAATPFLEQEKDDDESVTDQFWNVANQPKEHKIGEESEDDKIKSKDASEGVGKDSDSSRESQERHMNNGNNNNKTMKYADRVQILNLRRNLNQLDNIAKEKDLTIAKAREELCACQLQIEMLTKERACTETKIEEEKEAGNTAAVFRLQAMHRRLCDELGNEKDLESKIALMLKENVYEMWQIEIDQGKFGSLREQLEQDEEELERQYKERAEQRIQKEKTATRLAQRKQQVGKKKETEAWEAYERRHQKVVEDAHRNHEKAVQFLKRSMSRIRQKKAKEELKTQEHMEKRMQAVLSLKNNITSNRETLRTLQVRDKAKALEAKKQEMKMSGAILAEGGDVTKEIFLHKQRVELERQKQEFTEQQKSRKIEIVARIFQEEAYVEKQRKHQARAEAPRSQGKLQDSLRWRIKTWQYIENACEDPAAAVLQKSWRTPSACSLVDDKSSSVVDFSEQALQDTIHENDDEEASQTLAEPEFTGLWSQECNLYKMPKDETDPKPLGASKMERKIFTQNLEKLRSGIIHKQVVSGHEFKGCPFYSKPSLIHFKDFDVGKTYKKKIILINASYSVNFCKLVGVSEHLKDFINIHFDPPGQMSAGMSCEVVVTFKPMINEVLEGKVTFLAQNGSFSIPLKCTTKRCVLALDKELIDFGTHVVGDTISRTIILTNSGALGTRFKLQTSAGDNGTCTTVKSSLERMVSPALDGITSEEKASSSLVESSIYENKEQVSPVHTEEVTLHTSLPESQKTESNLGSSHIELSQDALITEADLEAENAQSPAEPLPEEPPIEITLGKVTEGEIGPFSSIKLQIIFTPSIPGDVRAEFEITFDNPNCKPLHFCVIGISVDVPVWVPNPNVDLKICMYDRLYQDCIVIRSRAKAALRLKFEVCKELSNHMELLPKTGYIQAQSSFSVQLKFLPRHSLPEDAGKYFDTETRVLEVPMTIMIADKTKPIEFIVHAIVTTSDLEISPVEVNFGYCTIYEAVQTTITLTNKSILPQEFGFVGLPEFVEIQPSDGFGILLPLESLNLDIIFKANKAKEYSFELTCKSEINRQFKLSCKAVGVHPPLELSHSLVKFAATALNDVSTATLYVINAHVSLNRFTHAVPRIGKGEIAPVGPTSFEFLVPEDSPVTIMPSVGTVLPGKKCLIQVYFRPVLSEQLIREEAVQMLCSADAQRTMLKKIRESEMQKRKDETVAGKKNGKKPSFAAFRQPLRVRNSKQAAASSGFEPPKPEEIKTNSEEYIAAQYSLIRNFTGKFERYIIPCFVASGDIDEKRRSENLKYSPYNTLYLELHCPAVAPSVVVTSENGKNIINFGEVAVGHRIIKRITIQNISQEQLALGFSILNPNGPFLLISPVGTLEPGENQFLFISFCPNESKLFFETLDIRSIKATLTLSIIGHGVAPSIACSVEGEVLDMGYVIAKEKVTSTFRIQNTSTLPLRYSIKLESLSQTRDKEQQKLPFFITSPPGRTDFVGTQNYSGLSVFNIFPVEGVIEPGKSQDFTVTFSPDHESLYYSDCLKVVLFGKEIARVIWLKGAARNHMMFVEGGDPLDVPMESLAITSPMSEEAAKGELEETAKSLLLSLEYIQAETSGTPVVRELKIGAIRTAQFASKKNVEFSLDSLPLLQQKGFTIEPVKGTVDRGQVKCISVSWVPPADFDVS</sequence>
<evidence type="ECO:0000259" key="4">
    <source>
        <dbReference type="Pfam" id="PF24778"/>
    </source>
</evidence>
<feature type="region of interest" description="Disordered" evidence="2">
    <location>
        <begin position="1"/>
        <end position="90"/>
    </location>
</feature>
<dbReference type="Proteomes" id="UP000765507">
    <property type="component" value="Unassembled WGS sequence"/>
</dbReference>
<keyword evidence="7" id="KW-1185">Reference proteome</keyword>
<organism evidence="6 7">
    <name type="scientific">Chelydra serpentina</name>
    <name type="common">Snapping turtle</name>
    <name type="synonym">Testudo serpentina</name>
    <dbReference type="NCBI Taxonomy" id="8475"/>
    <lineage>
        <taxon>Eukaryota</taxon>
        <taxon>Metazoa</taxon>
        <taxon>Chordata</taxon>
        <taxon>Craniata</taxon>
        <taxon>Vertebrata</taxon>
        <taxon>Euteleostomi</taxon>
        <taxon>Archelosauria</taxon>
        <taxon>Testudinata</taxon>
        <taxon>Testudines</taxon>
        <taxon>Cryptodira</taxon>
        <taxon>Durocryptodira</taxon>
        <taxon>Americhelydia</taxon>
        <taxon>Chelydroidea</taxon>
        <taxon>Chelydridae</taxon>
        <taxon>Chelydra</taxon>
    </lineage>
</organism>
<accession>A0A8T1T4Z7</accession>
<feature type="compositionally biased region" description="Basic and acidic residues" evidence="2">
    <location>
        <begin position="42"/>
        <end position="80"/>
    </location>
</feature>
<dbReference type="InterPro" id="IPR013783">
    <property type="entry name" value="Ig-like_fold"/>
</dbReference>
<dbReference type="Pfam" id="PF24798">
    <property type="entry name" value="Ig-CFAP74_4th"/>
    <property type="match status" value="1"/>
</dbReference>